<dbReference type="SUPFAM" id="SSF57716">
    <property type="entry name" value="Glucocorticoid receptor-like (DNA-binding domain)"/>
    <property type="match status" value="1"/>
</dbReference>
<dbReference type="PROSITE" id="PS50950">
    <property type="entry name" value="ZF_THAP"/>
    <property type="match status" value="1"/>
</dbReference>
<dbReference type="AlphaFoldDB" id="A0A6J1R8Q4"/>
<evidence type="ECO:0000259" key="6">
    <source>
        <dbReference type="PROSITE" id="PS50950"/>
    </source>
</evidence>
<dbReference type="GO" id="GO:0043565">
    <property type="term" value="F:sequence-specific DNA binding"/>
    <property type="evidence" value="ECO:0007669"/>
    <property type="project" value="InterPro"/>
</dbReference>
<dbReference type="Pfam" id="PF05485">
    <property type="entry name" value="THAP"/>
    <property type="match status" value="1"/>
</dbReference>
<dbReference type="PANTHER" id="PTHR46600">
    <property type="entry name" value="THAP DOMAIN-CONTAINING"/>
    <property type="match status" value="1"/>
</dbReference>
<dbReference type="SMART" id="SM00980">
    <property type="entry name" value="THAP"/>
    <property type="match status" value="1"/>
</dbReference>
<keyword evidence="4 5" id="KW-0238">DNA-binding</keyword>
<keyword evidence="2 5" id="KW-0863">Zinc-finger</keyword>
<dbReference type="InterPro" id="IPR026516">
    <property type="entry name" value="THAP1/10"/>
</dbReference>
<evidence type="ECO:0000313" key="8">
    <source>
        <dbReference type="RefSeq" id="XP_024891394.1"/>
    </source>
</evidence>
<name>A0A6J1R8Q4_9HYME</name>
<gene>
    <name evidence="8" type="primary">LOC112467145</name>
</gene>
<organism evidence="7 8">
    <name type="scientific">Temnothorax curvispinosus</name>
    <dbReference type="NCBI Taxonomy" id="300111"/>
    <lineage>
        <taxon>Eukaryota</taxon>
        <taxon>Metazoa</taxon>
        <taxon>Ecdysozoa</taxon>
        <taxon>Arthropoda</taxon>
        <taxon>Hexapoda</taxon>
        <taxon>Insecta</taxon>
        <taxon>Pterygota</taxon>
        <taxon>Neoptera</taxon>
        <taxon>Endopterygota</taxon>
        <taxon>Hymenoptera</taxon>
        <taxon>Apocrita</taxon>
        <taxon>Aculeata</taxon>
        <taxon>Formicoidea</taxon>
        <taxon>Formicidae</taxon>
        <taxon>Myrmicinae</taxon>
        <taxon>Temnothorax</taxon>
    </lineage>
</organism>
<evidence type="ECO:0000256" key="4">
    <source>
        <dbReference type="ARBA" id="ARBA00023125"/>
    </source>
</evidence>
<reference evidence="8" key="1">
    <citation type="submission" date="2025-08" db="UniProtKB">
        <authorList>
            <consortium name="RefSeq"/>
        </authorList>
    </citation>
    <scope>IDENTIFICATION</scope>
    <source>
        <tissue evidence="8">Whole body</tissue>
    </source>
</reference>
<proteinExistence type="predicted"/>
<dbReference type="InterPro" id="IPR048365">
    <property type="entry name" value="TNP-like_RNaseH_N"/>
</dbReference>
<accession>A0A6J1R8Q4</accession>
<dbReference type="GeneID" id="112467145"/>
<dbReference type="SMART" id="SM00692">
    <property type="entry name" value="DM3"/>
    <property type="match status" value="1"/>
</dbReference>
<sequence>MVKRCEVSGCPVRQGKGLRLFYFPKCEKRRLLWQSWIRVNRPGWSPKTNSRICELHFAPNCYEKRQDGKKILKNTAIPSLQEESLENIENAEHLKSLPERFQTSETRVCLSDVTNFLEAKKSAVLHDSDYLNCSTSASSKILPSQVSSITDSIADKENTENSLMWFAHLCSQFGSINNVSSSHSNSFLNESMPIEVTQSLLSCPVNNSSGTAVENDKSMIQSSLTENVSTQTNIFECDNVSTQTNTFKCDNVSTQTNTFQCDNVSVSTDNSVTIIETLKKEIVEKHKRIETFEKQLDIIKKSTEKVYKMYFDTKRKYAAHYKQVKRLKENKNKIYTILRKKLYPDQIEALRRKSNNGLKWSSATIKDALVFKMKWGTQGYTDFVKHLPIYPSIRTLQRQLYHLKFNSGILLEVFDMLKSEVPGMVTEERECVMVLDEMAIKPGEVFDPSIQRMIGFCTFPTHSGIATKVLVILLAGITRRWKITVAYYFTGTTDSECKAQDVNATGNALKKIILNLIEKAENIGLRVNAVISDMGSDNKAMWNAFGVGCTRKNVKANIMHPVRPTNKLYFIPDPVHLFKNIKNMLESNKTIRLSADICATENLSNSLVDIQHIEILLHHE</sequence>
<evidence type="ECO:0000256" key="3">
    <source>
        <dbReference type="ARBA" id="ARBA00022833"/>
    </source>
</evidence>
<dbReference type="GO" id="GO:0008270">
    <property type="term" value="F:zinc ion binding"/>
    <property type="evidence" value="ECO:0007669"/>
    <property type="project" value="UniProtKB-KW"/>
</dbReference>
<evidence type="ECO:0000256" key="2">
    <source>
        <dbReference type="ARBA" id="ARBA00022771"/>
    </source>
</evidence>
<feature type="non-terminal residue" evidence="8">
    <location>
        <position position="620"/>
    </location>
</feature>
<dbReference type="Pfam" id="PF21787">
    <property type="entry name" value="TNP-like_RNaseH_N"/>
    <property type="match status" value="1"/>
</dbReference>
<evidence type="ECO:0000256" key="5">
    <source>
        <dbReference type="PROSITE-ProRule" id="PRU00309"/>
    </source>
</evidence>
<dbReference type="RefSeq" id="XP_024891394.1">
    <property type="nucleotide sequence ID" value="XM_025035626.1"/>
</dbReference>
<keyword evidence="1" id="KW-0479">Metal-binding</keyword>
<feature type="domain" description="THAP-type" evidence="6">
    <location>
        <begin position="1"/>
        <end position="81"/>
    </location>
</feature>
<dbReference type="InterPro" id="IPR038441">
    <property type="entry name" value="THAP_Znf_sf"/>
</dbReference>
<dbReference type="Proteomes" id="UP000504618">
    <property type="component" value="Unplaced"/>
</dbReference>
<evidence type="ECO:0000313" key="7">
    <source>
        <dbReference type="Proteomes" id="UP000504618"/>
    </source>
</evidence>
<dbReference type="Gene3D" id="6.20.210.20">
    <property type="entry name" value="THAP domain"/>
    <property type="match status" value="1"/>
</dbReference>
<dbReference type="InterPro" id="IPR006612">
    <property type="entry name" value="THAP_Znf"/>
</dbReference>
<keyword evidence="3" id="KW-0862">Zinc</keyword>
<dbReference type="OrthoDB" id="6624120at2759"/>
<protein>
    <submittedName>
        <fullName evidence="8">Uncharacterized protein LOC112467145</fullName>
    </submittedName>
</protein>
<dbReference type="PANTHER" id="PTHR46600:SF11">
    <property type="entry name" value="THAP DOMAIN-CONTAINING PROTEIN 10"/>
    <property type="match status" value="1"/>
</dbReference>
<evidence type="ECO:0000256" key="1">
    <source>
        <dbReference type="ARBA" id="ARBA00022723"/>
    </source>
</evidence>
<keyword evidence="7" id="KW-1185">Reference proteome</keyword>